<comment type="caution">
    <text evidence="2">The sequence shown here is derived from an EMBL/GenBank/DDBJ whole genome shotgun (WGS) entry which is preliminary data.</text>
</comment>
<gene>
    <name evidence="2" type="ORF">Sradi_0284600</name>
</gene>
<sequence>MAALRAGRQRSFERAGSGHPLLEYFKLHGAPGEGRSFLELVTWNEEFARSAIERRRRRNRDQASAEMEKRMVGVFHELLSLSIYKRVPVPILGKFCEEYRFSNAFTSVFTRHSGIFYMSLKGGIRTAMLREAYKGDELVDRDPLLEIKDKFVEMLEEGHQQRAEQLRIRGEMIQKDMELMAARNKESNQHEQIQYYENSHC</sequence>
<dbReference type="PANTHER" id="PTHR31476:SF3">
    <property type="entry name" value="UBIQUITIN CARBOXYL-TERMINAL HYDROLASE FAMILY PROTEIN"/>
    <property type="match status" value="1"/>
</dbReference>
<feature type="domain" description="PORR" evidence="1">
    <location>
        <begin position="59"/>
        <end position="159"/>
    </location>
</feature>
<evidence type="ECO:0000259" key="1">
    <source>
        <dbReference type="Pfam" id="PF11955"/>
    </source>
</evidence>
<dbReference type="InterPro" id="IPR021099">
    <property type="entry name" value="PORR_domain"/>
</dbReference>
<organism evidence="2">
    <name type="scientific">Sesamum radiatum</name>
    <name type="common">Black benniseed</name>
    <dbReference type="NCBI Taxonomy" id="300843"/>
    <lineage>
        <taxon>Eukaryota</taxon>
        <taxon>Viridiplantae</taxon>
        <taxon>Streptophyta</taxon>
        <taxon>Embryophyta</taxon>
        <taxon>Tracheophyta</taxon>
        <taxon>Spermatophyta</taxon>
        <taxon>Magnoliopsida</taxon>
        <taxon>eudicotyledons</taxon>
        <taxon>Gunneridae</taxon>
        <taxon>Pentapetalae</taxon>
        <taxon>asterids</taxon>
        <taxon>lamiids</taxon>
        <taxon>Lamiales</taxon>
        <taxon>Pedaliaceae</taxon>
        <taxon>Sesamum</taxon>
    </lineage>
</organism>
<name>A0AAW2W6G8_SESRA</name>
<dbReference type="PANTHER" id="PTHR31476">
    <property type="entry name" value="PROTEIN WHAT'S THIS FACTOR 1 HOMOLOG, CHLOROPLASTIC"/>
    <property type="match status" value="1"/>
</dbReference>
<dbReference type="GO" id="GO:0003723">
    <property type="term" value="F:RNA binding"/>
    <property type="evidence" value="ECO:0007669"/>
    <property type="project" value="InterPro"/>
</dbReference>
<dbReference type="Pfam" id="PF11955">
    <property type="entry name" value="PORR"/>
    <property type="match status" value="1"/>
</dbReference>
<evidence type="ECO:0000313" key="2">
    <source>
        <dbReference type="EMBL" id="KAL0435767.1"/>
    </source>
</evidence>
<dbReference type="AlphaFoldDB" id="A0AAW2W6G8"/>
<dbReference type="EMBL" id="JACGWJ010000002">
    <property type="protein sequence ID" value="KAL0435767.1"/>
    <property type="molecule type" value="Genomic_DNA"/>
</dbReference>
<accession>A0AAW2W6G8</accession>
<reference evidence="2" key="1">
    <citation type="submission" date="2020-06" db="EMBL/GenBank/DDBJ databases">
        <authorList>
            <person name="Li T."/>
            <person name="Hu X."/>
            <person name="Zhang T."/>
            <person name="Song X."/>
            <person name="Zhang H."/>
            <person name="Dai N."/>
            <person name="Sheng W."/>
            <person name="Hou X."/>
            <person name="Wei L."/>
        </authorList>
    </citation>
    <scope>NUCLEOTIDE SEQUENCE</scope>
    <source>
        <strain evidence="2">G02</strain>
        <tissue evidence="2">Leaf</tissue>
    </source>
</reference>
<protein>
    <submittedName>
        <fullName evidence="2">Protein ROOT PRIMORDIUM defective</fullName>
    </submittedName>
</protein>
<proteinExistence type="predicted"/>
<dbReference type="InterPro" id="IPR045040">
    <property type="entry name" value="PORR_fam"/>
</dbReference>
<reference evidence="2" key="2">
    <citation type="journal article" date="2024" name="Plant">
        <title>Genomic evolution and insights into agronomic trait innovations of Sesamum species.</title>
        <authorList>
            <person name="Miao H."/>
            <person name="Wang L."/>
            <person name="Qu L."/>
            <person name="Liu H."/>
            <person name="Sun Y."/>
            <person name="Le M."/>
            <person name="Wang Q."/>
            <person name="Wei S."/>
            <person name="Zheng Y."/>
            <person name="Lin W."/>
            <person name="Duan Y."/>
            <person name="Cao H."/>
            <person name="Xiong S."/>
            <person name="Wang X."/>
            <person name="Wei L."/>
            <person name="Li C."/>
            <person name="Ma Q."/>
            <person name="Ju M."/>
            <person name="Zhao R."/>
            <person name="Li G."/>
            <person name="Mu C."/>
            <person name="Tian Q."/>
            <person name="Mei H."/>
            <person name="Zhang T."/>
            <person name="Gao T."/>
            <person name="Zhang H."/>
        </authorList>
    </citation>
    <scope>NUCLEOTIDE SEQUENCE</scope>
    <source>
        <strain evidence="2">G02</strain>
    </source>
</reference>